<accession>A0A9J6A628</accession>
<reference evidence="1 2" key="1">
    <citation type="submission" date="2020-09" db="EMBL/GenBank/DDBJ databases">
        <title>De no assembly of potato wild relative species, Solanum commersonii.</title>
        <authorList>
            <person name="Cho K."/>
        </authorList>
    </citation>
    <scope>NUCLEOTIDE SEQUENCE [LARGE SCALE GENOMIC DNA]</scope>
    <source>
        <strain evidence="1">LZ3.2</strain>
        <tissue evidence="1">Leaf</tissue>
    </source>
</reference>
<evidence type="ECO:0000313" key="2">
    <source>
        <dbReference type="Proteomes" id="UP000824120"/>
    </source>
</evidence>
<dbReference type="Proteomes" id="UP000824120">
    <property type="component" value="Chromosome 2"/>
</dbReference>
<comment type="caution">
    <text evidence="1">The sequence shown here is derived from an EMBL/GenBank/DDBJ whole genome shotgun (WGS) entry which is preliminary data.</text>
</comment>
<gene>
    <name evidence="1" type="ORF">H5410_005219</name>
</gene>
<organism evidence="1 2">
    <name type="scientific">Solanum commersonii</name>
    <name type="common">Commerson's wild potato</name>
    <name type="synonym">Commerson's nightshade</name>
    <dbReference type="NCBI Taxonomy" id="4109"/>
    <lineage>
        <taxon>Eukaryota</taxon>
        <taxon>Viridiplantae</taxon>
        <taxon>Streptophyta</taxon>
        <taxon>Embryophyta</taxon>
        <taxon>Tracheophyta</taxon>
        <taxon>Spermatophyta</taxon>
        <taxon>Magnoliopsida</taxon>
        <taxon>eudicotyledons</taxon>
        <taxon>Gunneridae</taxon>
        <taxon>Pentapetalae</taxon>
        <taxon>asterids</taxon>
        <taxon>lamiids</taxon>
        <taxon>Solanales</taxon>
        <taxon>Solanaceae</taxon>
        <taxon>Solanoideae</taxon>
        <taxon>Solaneae</taxon>
        <taxon>Solanum</taxon>
    </lineage>
</organism>
<sequence>MAPMFTIGTRLKLTALNSVETSYNLLVNKTLIDNEGNLKIRMKNLEGEAYMNIQNYFRIRIEFGFLLGRESEGS</sequence>
<dbReference type="AlphaFoldDB" id="A0A9J6A628"/>
<protein>
    <submittedName>
        <fullName evidence="1">Uncharacterized protein</fullName>
    </submittedName>
</protein>
<keyword evidence="2" id="KW-1185">Reference proteome</keyword>
<proteinExistence type="predicted"/>
<dbReference type="OrthoDB" id="567237at2759"/>
<evidence type="ECO:0000313" key="1">
    <source>
        <dbReference type="EMBL" id="KAG5620001.1"/>
    </source>
</evidence>
<name>A0A9J6A628_SOLCO</name>
<dbReference type="EMBL" id="JACXVP010000002">
    <property type="protein sequence ID" value="KAG5620001.1"/>
    <property type="molecule type" value="Genomic_DNA"/>
</dbReference>